<evidence type="ECO:0000313" key="12">
    <source>
        <dbReference type="Proteomes" id="UP000470771"/>
    </source>
</evidence>
<keyword evidence="5" id="KW-0997">Cell inner membrane</keyword>
<keyword evidence="12" id="KW-1185">Reference proteome</keyword>
<comment type="similarity">
    <text evidence="2">Belongs to the TonB family.</text>
</comment>
<evidence type="ECO:0000313" key="11">
    <source>
        <dbReference type="EMBL" id="NBG64790.1"/>
    </source>
</evidence>
<evidence type="ECO:0000256" key="8">
    <source>
        <dbReference type="ARBA" id="ARBA00022989"/>
    </source>
</evidence>
<dbReference type="PANTHER" id="PTHR33446:SF2">
    <property type="entry name" value="PROTEIN TONB"/>
    <property type="match status" value="1"/>
</dbReference>
<proteinExistence type="inferred from homology"/>
<dbReference type="GO" id="GO:0030288">
    <property type="term" value="C:outer membrane-bounded periplasmic space"/>
    <property type="evidence" value="ECO:0007669"/>
    <property type="project" value="InterPro"/>
</dbReference>
<evidence type="ECO:0000256" key="2">
    <source>
        <dbReference type="ARBA" id="ARBA00006555"/>
    </source>
</evidence>
<comment type="caution">
    <text evidence="11">The sequence shown here is derived from an EMBL/GenBank/DDBJ whole genome shotgun (WGS) entry which is preliminary data.</text>
</comment>
<comment type="subcellular location">
    <subcellularLocation>
        <location evidence="1">Cell inner membrane</location>
        <topology evidence="1">Single-pass membrane protein</topology>
        <orientation evidence="1">Periplasmic side</orientation>
    </subcellularLocation>
</comment>
<reference evidence="11 12" key="1">
    <citation type="submission" date="2019-12" db="EMBL/GenBank/DDBJ databases">
        <authorList>
            <person name="Zhao J."/>
        </authorList>
    </citation>
    <scope>NUCLEOTIDE SEQUENCE [LARGE SCALE GENOMIC DNA]</scope>
    <source>
        <strain evidence="11 12">S-15</strain>
    </source>
</reference>
<dbReference type="PRINTS" id="PR01374">
    <property type="entry name" value="TONBPROTEIN"/>
</dbReference>
<gene>
    <name evidence="11" type="ORF">GQN54_01585</name>
</gene>
<evidence type="ECO:0000256" key="6">
    <source>
        <dbReference type="ARBA" id="ARBA00022692"/>
    </source>
</evidence>
<dbReference type="InterPro" id="IPR037682">
    <property type="entry name" value="TonB_C"/>
</dbReference>
<dbReference type="SUPFAM" id="SSF74653">
    <property type="entry name" value="TolA/TonB C-terminal domain"/>
    <property type="match status" value="1"/>
</dbReference>
<keyword evidence="4" id="KW-1003">Cell membrane</keyword>
<keyword evidence="3" id="KW-0813">Transport</keyword>
<dbReference type="EMBL" id="WWNE01000003">
    <property type="protein sequence ID" value="NBG64790.1"/>
    <property type="molecule type" value="Genomic_DNA"/>
</dbReference>
<dbReference type="GO" id="GO:0015031">
    <property type="term" value="P:protein transport"/>
    <property type="evidence" value="ECO:0007669"/>
    <property type="project" value="UniProtKB-KW"/>
</dbReference>
<dbReference type="NCBIfam" id="TIGR01352">
    <property type="entry name" value="tonB_Cterm"/>
    <property type="match status" value="1"/>
</dbReference>
<evidence type="ECO:0000256" key="1">
    <source>
        <dbReference type="ARBA" id="ARBA00004383"/>
    </source>
</evidence>
<dbReference type="InterPro" id="IPR003538">
    <property type="entry name" value="TonB"/>
</dbReference>
<dbReference type="GO" id="GO:0015891">
    <property type="term" value="P:siderophore transport"/>
    <property type="evidence" value="ECO:0007669"/>
    <property type="project" value="InterPro"/>
</dbReference>
<keyword evidence="8" id="KW-1133">Transmembrane helix</keyword>
<dbReference type="PROSITE" id="PS52015">
    <property type="entry name" value="TONB_CTD"/>
    <property type="match status" value="1"/>
</dbReference>
<sequence>METKKSASKNLERKRGLFFQIGLVASLSLALLAFQYTTPKLIPTVKNAKVYEIDDEIIPIIILKSEEPLPKPKPPKTITDQIKVVKTIAIAEPEPTKVAPIELPTEIIIAPMPPEVIEEAPLPMVELMPGLGDCSLLDNASRAKCTEDAIRMFIAENIRIPESVKDRGQGGKVFVSFVVNKNGNVDNVKILKGIDGAKAMDREVIRVVNSLPQFDPGEQSGRKASVIYTIPIDIRIN</sequence>
<evidence type="ECO:0000259" key="10">
    <source>
        <dbReference type="PROSITE" id="PS52015"/>
    </source>
</evidence>
<dbReference type="Pfam" id="PF03544">
    <property type="entry name" value="TonB_C"/>
    <property type="match status" value="1"/>
</dbReference>
<evidence type="ECO:0000256" key="7">
    <source>
        <dbReference type="ARBA" id="ARBA00022927"/>
    </source>
</evidence>
<dbReference type="RefSeq" id="WP_160631280.1">
    <property type="nucleotide sequence ID" value="NZ_WWNE01000003.1"/>
</dbReference>
<evidence type="ECO:0000256" key="3">
    <source>
        <dbReference type="ARBA" id="ARBA00022448"/>
    </source>
</evidence>
<keyword evidence="6" id="KW-0812">Transmembrane</keyword>
<dbReference type="PANTHER" id="PTHR33446">
    <property type="entry name" value="PROTEIN TONB-RELATED"/>
    <property type="match status" value="1"/>
</dbReference>
<keyword evidence="9" id="KW-0472">Membrane</keyword>
<organism evidence="11 12">
    <name type="scientific">Acidiluteibacter ferrifornacis</name>
    <dbReference type="NCBI Taxonomy" id="2692424"/>
    <lineage>
        <taxon>Bacteria</taxon>
        <taxon>Pseudomonadati</taxon>
        <taxon>Bacteroidota</taxon>
        <taxon>Flavobacteriia</taxon>
        <taxon>Flavobacteriales</taxon>
        <taxon>Cryomorphaceae</taxon>
        <taxon>Acidiluteibacter</taxon>
    </lineage>
</organism>
<name>A0A6N9NHV5_9FLAO</name>
<dbReference type="InterPro" id="IPR006260">
    <property type="entry name" value="TonB/TolA_C"/>
</dbReference>
<accession>A0A6N9NHV5</accession>
<dbReference type="Gene3D" id="3.30.1150.10">
    <property type="match status" value="1"/>
</dbReference>
<feature type="domain" description="TonB C-terminal" evidence="10">
    <location>
        <begin position="145"/>
        <end position="237"/>
    </location>
</feature>
<dbReference type="GO" id="GO:0055085">
    <property type="term" value="P:transmembrane transport"/>
    <property type="evidence" value="ECO:0007669"/>
    <property type="project" value="InterPro"/>
</dbReference>
<dbReference type="InterPro" id="IPR051045">
    <property type="entry name" value="TonB-dependent_transducer"/>
</dbReference>
<evidence type="ECO:0000256" key="4">
    <source>
        <dbReference type="ARBA" id="ARBA00022475"/>
    </source>
</evidence>
<dbReference type="GO" id="GO:0031992">
    <property type="term" value="F:energy transducer activity"/>
    <property type="evidence" value="ECO:0007669"/>
    <property type="project" value="InterPro"/>
</dbReference>
<protein>
    <submittedName>
        <fullName evidence="11">TonB family protein</fullName>
    </submittedName>
</protein>
<dbReference type="AlphaFoldDB" id="A0A6N9NHV5"/>
<evidence type="ECO:0000256" key="5">
    <source>
        <dbReference type="ARBA" id="ARBA00022519"/>
    </source>
</evidence>
<evidence type="ECO:0000256" key="9">
    <source>
        <dbReference type="ARBA" id="ARBA00023136"/>
    </source>
</evidence>
<dbReference type="GO" id="GO:0098797">
    <property type="term" value="C:plasma membrane protein complex"/>
    <property type="evidence" value="ECO:0007669"/>
    <property type="project" value="TreeGrafter"/>
</dbReference>
<keyword evidence="7" id="KW-0653">Protein transport</keyword>
<dbReference type="Proteomes" id="UP000470771">
    <property type="component" value="Unassembled WGS sequence"/>
</dbReference>